<accession>A0ABP8R393</accession>
<name>A0ABP8R393_9SPHI</name>
<dbReference type="RefSeq" id="WP_345067496.1">
    <property type="nucleotide sequence ID" value="NZ_BAABGR010000020.1"/>
</dbReference>
<dbReference type="EMBL" id="BAABGR010000020">
    <property type="protein sequence ID" value="GAA4517090.1"/>
    <property type="molecule type" value="Genomic_DNA"/>
</dbReference>
<keyword evidence="2" id="KW-1185">Reference proteome</keyword>
<evidence type="ECO:0000313" key="1">
    <source>
        <dbReference type="EMBL" id="GAA4517090.1"/>
    </source>
</evidence>
<comment type="caution">
    <text evidence="1">The sequence shown here is derived from an EMBL/GenBank/DDBJ whole genome shotgun (WGS) entry which is preliminary data.</text>
</comment>
<evidence type="ECO:0000313" key="2">
    <source>
        <dbReference type="Proteomes" id="UP001500394"/>
    </source>
</evidence>
<organism evidence="1 2">
    <name type="scientific">Sphingobacterium thermophilum</name>
    <dbReference type="NCBI Taxonomy" id="768534"/>
    <lineage>
        <taxon>Bacteria</taxon>
        <taxon>Pseudomonadati</taxon>
        <taxon>Bacteroidota</taxon>
        <taxon>Sphingobacteriia</taxon>
        <taxon>Sphingobacteriales</taxon>
        <taxon>Sphingobacteriaceae</taxon>
        <taxon>Sphingobacterium</taxon>
    </lineage>
</organism>
<dbReference type="Proteomes" id="UP001500394">
    <property type="component" value="Unassembled WGS sequence"/>
</dbReference>
<sequence length="60" mass="6320">MVKKTYITPLIVVDTIELEESISAGSAELSGGNGSNIYQPIIDDNDNWSSGTGGSVNVDF</sequence>
<gene>
    <name evidence="1" type="ORF">GCM10023173_17200</name>
</gene>
<protein>
    <submittedName>
        <fullName evidence="1">Uncharacterized protein</fullName>
    </submittedName>
</protein>
<proteinExistence type="predicted"/>
<reference evidence="2" key="1">
    <citation type="journal article" date="2019" name="Int. J. Syst. Evol. Microbiol.">
        <title>The Global Catalogue of Microorganisms (GCM) 10K type strain sequencing project: providing services to taxonomists for standard genome sequencing and annotation.</title>
        <authorList>
            <consortium name="The Broad Institute Genomics Platform"/>
            <consortium name="The Broad Institute Genome Sequencing Center for Infectious Disease"/>
            <person name="Wu L."/>
            <person name="Ma J."/>
        </authorList>
    </citation>
    <scope>NUCLEOTIDE SEQUENCE [LARGE SCALE GENOMIC DNA]</scope>
    <source>
        <strain evidence="2">JCM 17858</strain>
    </source>
</reference>